<gene>
    <name evidence="1" type="ORF">AVDCRST_MAG94-6046</name>
</gene>
<accession>A0A6J4P309</accession>
<organism evidence="1">
    <name type="scientific">uncultured Leptolyngbya sp</name>
    <dbReference type="NCBI Taxonomy" id="332963"/>
    <lineage>
        <taxon>Bacteria</taxon>
        <taxon>Bacillati</taxon>
        <taxon>Cyanobacteriota</taxon>
        <taxon>Cyanophyceae</taxon>
        <taxon>Leptolyngbyales</taxon>
        <taxon>Leptolyngbyaceae</taxon>
        <taxon>Leptolyngbya group</taxon>
        <taxon>Leptolyngbya</taxon>
        <taxon>environmental samples</taxon>
    </lineage>
</organism>
<evidence type="ECO:0000313" key="1">
    <source>
        <dbReference type="EMBL" id="CAA9403579.1"/>
    </source>
</evidence>
<dbReference type="EMBL" id="CADCTY010002083">
    <property type="protein sequence ID" value="CAA9403579.1"/>
    <property type="molecule type" value="Genomic_DNA"/>
</dbReference>
<protein>
    <submittedName>
        <fullName evidence="1">Uncharacterized protein</fullName>
    </submittedName>
</protein>
<name>A0A6J4P309_9CYAN</name>
<reference evidence="1" key="1">
    <citation type="submission" date="2020-02" db="EMBL/GenBank/DDBJ databases">
        <authorList>
            <person name="Meier V. D."/>
        </authorList>
    </citation>
    <scope>NUCLEOTIDE SEQUENCE</scope>
    <source>
        <strain evidence="1">AVDCRST_MAG94</strain>
    </source>
</reference>
<sequence>MHKISNKAAQLAQAHAERALKHGLFLEAFGKRLQENDQIPGDYGQLIEEHGQTVQS</sequence>
<dbReference type="AlphaFoldDB" id="A0A6J4P309"/>
<proteinExistence type="predicted"/>